<keyword evidence="2" id="KW-1185">Reference proteome</keyword>
<proteinExistence type="predicted"/>
<evidence type="ECO:0000313" key="2">
    <source>
        <dbReference type="Proteomes" id="UP000015454"/>
    </source>
</evidence>
<dbReference type="STRING" id="1049789.LEP1GSC050_1671"/>
<evidence type="ECO:0000313" key="1">
    <source>
        <dbReference type="EMBL" id="EQA43597.1"/>
    </source>
</evidence>
<sequence length="40" mass="4666">MLDWNEYQGQLQTAIAEIGRISPKILRGYRGLSEEGFLRR</sequence>
<reference evidence="1" key="1">
    <citation type="submission" date="2013-05" db="EMBL/GenBank/DDBJ databases">
        <authorList>
            <person name="Harkins D.M."/>
            <person name="Durkin A.S."/>
            <person name="Brinkac L.M."/>
            <person name="Haft D.H."/>
            <person name="Selengut J.D."/>
            <person name="Sanka R."/>
            <person name="DePew J."/>
            <person name="Purushe J."/>
            <person name="Hartskeerl R.A."/>
            <person name="Ahmed A."/>
            <person name="van der Linden H."/>
            <person name="Goris M.G.A."/>
            <person name="Vinetz J.M."/>
            <person name="Sutton G.G."/>
            <person name="Nierman W.C."/>
            <person name="Fouts D.E."/>
        </authorList>
    </citation>
    <scope>NUCLEOTIDE SEQUENCE [LARGE SCALE GENOMIC DNA]</scope>
    <source>
        <strain evidence="1">5399</strain>
    </source>
</reference>
<dbReference type="EMBL" id="AHMO02000011">
    <property type="protein sequence ID" value="EQA43597.1"/>
    <property type="molecule type" value="Genomic_DNA"/>
</dbReference>
<dbReference type="AlphaFoldDB" id="T0F7Z6"/>
<comment type="caution">
    <text evidence="1">The sequence shown here is derived from an EMBL/GenBank/DDBJ whole genome shotgun (WGS) entry which is preliminary data.</text>
</comment>
<gene>
    <name evidence="1" type="ORF">LEP1GSC050_1671</name>
</gene>
<organism evidence="1 2">
    <name type="scientific">Leptospira broomii serovar Hurstbridge str. 5399</name>
    <dbReference type="NCBI Taxonomy" id="1049789"/>
    <lineage>
        <taxon>Bacteria</taxon>
        <taxon>Pseudomonadati</taxon>
        <taxon>Spirochaetota</taxon>
        <taxon>Spirochaetia</taxon>
        <taxon>Leptospirales</taxon>
        <taxon>Leptospiraceae</taxon>
        <taxon>Leptospira</taxon>
    </lineage>
</organism>
<name>T0F7Z6_9LEPT</name>
<accession>T0F7Z6</accession>
<protein>
    <submittedName>
        <fullName evidence="1">Uncharacterized protein</fullName>
    </submittedName>
</protein>
<dbReference type="Proteomes" id="UP000015454">
    <property type="component" value="Unassembled WGS sequence"/>
</dbReference>